<dbReference type="InterPro" id="IPR016024">
    <property type="entry name" value="ARM-type_fold"/>
</dbReference>
<dbReference type="PANTHER" id="PTHR15154">
    <property type="entry name" value="HAMARTIN"/>
    <property type="match status" value="1"/>
</dbReference>
<dbReference type="OrthoDB" id="6022054at2759"/>
<sequence>MVRLRELAKAFNTELVEAKIEKTEVPPALELAISDYVTMHHSEPRQQEELKSVYYKIRDSSVKLTVFTQCLVLLAPAITSTKYAKEWFDLIILPSLYPSARIDSTLLKATRTFASTMMLQEYSDDPSSRTSVSEEYSRLLLDMLKDELQDPENSLDSLQVICKNILETLLPYANQRSLQFYTIVDSYFADESFRPAIIFMLNAIVSKHPPHLYHIHRSPLLEHILDFCLTDENSTQVIGGAAGVAMILPHIANVVAPMLPKLLAILARLICWDLLLPEEESEQHEDASIDGLESLNKSQTIPSNSWMKLFTVLYGMFPHNVLSFCTSPDGYFTKHTYTGPLNIGDISADVRLRSRVAIERHLLHPLFTQLTEGSELEPRRWEQYSDSEAIAAECFSLDTANSTTEISLQPVAPLNMRKPQTSLDRPDESLNEEDLRLKIVQLQEALLQYQRHSFILHNDLNFELYLKQLHRVQINQLKQKHHEDVLDHASFESIVTTAKVFKTRLARIEEEASRMRNQNSVYRSERYRYEQQLLSKNRELKAQKDKLESENDATKVELQSNRELIDQMKKTLIDQHEKLASMETDLTYAASLAKELEVVKLKNKELSMLLSIRQTPVRENLNEQIAALESEKLLLKAQVAEMEKDLTERKAREEHLYEHVLKTEQSLQNERTARISAIQKSADEVVRALQKRLDEAETSKVLLSKQKDVLEQKLHGLNVNEIELKSHEQRAQPIMIPQTNDKSSSNTSARTSSQGRLFRQYGTNAN</sequence>
<feature type="region of interest" description="Disordered" evidence="2">
    <location>
        <begin position="728"/>
        <end position="766"/>
    </location>
</feature>
<proteinExistence type="predicted"/>
<dbReference type="GO" id="GO:0051726">
    <property type="term" value="P:regulation of cell cycle"/>
    <property type="evidence" value="ECO:0007669"/>
    <property type="project" value="TreeGrafter"/>
</dbReference>
<gene>
    <name evidence="3" type="ORF">CANCADRAFT_45773</name>
</gene>
<evidence type="ECO:0000313" key="3">
    <source>
        <dbReference type="EMBL" id="ODV89330.1"/>
    </source>
</evidence>
<accession>A0A1E4TC44</accession>
<feature type="coiled-coil region" evidence="1">
    <location>
        <begin position="498"/>
        <end position="564"/>
    </location>
</feature>
<reference evidence="4" key="1">
    <citation type="submission" date="2016-02" db="EMBL/GenBank/DDBJ databases">
        <title>Comparative genomics of biotechnologically important yeasts.</title>
        <authorList>
            <consortium name="DOE Joint Genome Institute"/>
            <person name="Riley R."/>
            <person name="Haridas S."/>
            <person name="Wolfe K.H."/>
            <person name="Lopes M.R."/>
            <person name="Hittinger C.T."/>
            <person name="Goker M."/>
            <person name="Salamov A."/>
            <person name="Wisecaver J."/>
            <person name="Long T.M."/>
            <person name="Aerts A.L."/>
            <person name="Barry K."/>
            <person name="Choi C."/>
            <person name="Clum A."/>
            <person name="Coughlan A.Y."/>
            <person name="Deshpande S."/>
            <person name="Douglass A.P."/>
            <person name="Hanson S.J."/>
            <person name="Klenk H.-P."/>
            <person name="Labutti K."/>
            <person name="Lapidus A."/>
            <person name="Lindquist E."/>
            <person name="Lipzen A."/>
            <person name="Meier-Kolthoff J.P."/>
            <person name="Ohm R.A."/>
            <person name="Otillar R.P."/>
            <person name="Pangilinan J."/>
            <person name="Peng Y."/>
            <person name="Rokas A."/>
            <person name="Rosa C.A."/>
            <person name="Scheuner C."/>
            <person name="Sibirny A.A."/>
            <person name="Slot J.C."/>
            <person name="Stielow J.B."/>
            <person name="Sun H."/>
            <person name="Kurtzman C.P."/>
            <person name="Blackwell M."/>
            <person name="Jeffries T.W."/>
            <person name="Grigoriev I.V."/>
        </authorList>
    </citation>
    <scope>NUCLEOTIDE SEQUENCE [LARGE SCALE GENOMIC DNA]</scope>
    <source>
        <strain evidence="4">NRRL Y-17796</strain>
    </source>
</reference>
<dbReference type="AlphaFoldDB" id="A0A1E4TC44"/>
<organism evidence="3 4">
    <name type="scientific">Tortispora caseinolytica NRRL Y-17796</name>
    <dbReference type="NCBI Taxonomy" id="767744"/>
    <lineage>
        <taxon>Eukaryota</taxon>
        <taxon>Fungi</taxon>
        <taxon>Dikarya</taxon>
        <taxon>Ascomycota</taxon>
        <taxon>Saccharomycotina</taxon>
        <taxon>Trigonopsidomycetes</taxon>
        <taxon>Trigonopsidales</taxon>
        <taxon>Trigonopsidaceae</taxon>
        <taxon>Tortispora</taxon>
    </lineage>
</organism>
<dbReference type="EMBL" id="KV453843">
    <property type="protein sequence ID" value="ODV89330.1"/>
    <property type="molecule type" value="Genomic_DNA"/>
</dbReference>
<dbReference type="GO" id="GO:0033596">
    <property type="term" value="C:TSC1-TSC2 complex"/>
    <property type="evidence" value="ECO:0007669"/>
    <property type="project" value="TreeGrafter"/>
</dbReference>
<dbReference type="InterPro" id="IPR007483">
    <property type="entry name" value="Hamartin"/>
</dbReference>
<protein>
    <recommendedName>
        <fullName evidence="5">Tuberous sclerosis 1</fullName>
    </recommendedName>
</protein>
<keyword evidence="4" id="KW-1185">Reference proteome</keyword>
<dbReference type="SUPFAM" id="SSF48371">
    <property type="entry name" value="ARM repeat"/>
    <property type="match status" value="1"/>
</dbReference>
<feature type="coiled-coil region" evidence="1">
    <location>
        <begin position="618"/>
        <end position="645"/>
    </location>
</feature>
<dbReference type="Proteomes" id="UP000095023">
    <property type="component" value="Unassembled WGS sequence"/>
</dbReference>
<feature type="coiled-coil region" evidence="1">
    <location>
        <begin position="679"/>
        <end position="713"/>
    </location>
</feature>
<evidence type="ECO:0008006" key="5">
    <source>
        <dbReference type="Google" id="ProtNLM"/>
    </source>
</evidence>
<feature type="compositionally biased region" description="Low complexity" evidence="2">
    <location>
        <begin position="743"/>
        <end position="753"/>
    </location>
</feature>
<dbReference type="GO" id="GO:0032007">
    <property type="term" value="P:negative regulation of TOR signaling"/>
    <property type="evidence" value="ECO:0007669"/>
    <property type="project" value="TreeGrafter"/>
</dbReference>
<dbReference type="Pfam" id="PF04388">
    <property type="entry name" value="Hamartin"/>
    <property type="match status" value="1"/>
</dbReference>
<evidence type="ECO:0000256" key="1">
    <source>
        <dbReference type="SAM" id="Coils"/>
    </source>
</evidence>
<name>A0A1E4TC44_9ASCO</name>
<keyword evidence="1" id="KW-0175">Coiled coil</keyword>
<evidence type="ECO:0000313" key="4">
    <source>
        <dbReference type="Proteomes" id="UP000095023"/>
    </source>
</evidence>
<evidence type="ECO:0000256" key="2">
    <source>
        <dbReference type="SAM" id="MobiDB-lite"/>
    </source>
</evidence>
<dbReference type="PANTHER" id="PTHR15154:SF2">
    <property type="entry name" value="HAMARTIN"/>
    <property type="match status" value="1"/>
</dbReference>